<proteinExistence type="predicted"/>
<name>D5RJ63_9PROT</name>
<feature type="non-terminal residue" evidence="1">
    <location>
        <position position="294"/>
    </location>
</feature>
<dbReference type="HOGENOM" id="CLU_993455_0_0_5"/>
<keyword evidence="2" id="KW-1185">Reference proteome</keyword>
<protein>
    <recommendedName>
        <fullName evidence="3">Peptidoglycan binding domain protein</fullName>
    </recommendedName>
</protein>
<evidence type="ECO:0000313" key="1">
    <source>
        <dbReference type="EMBL" id="EFH12651.1"/>
    </source>
</evidence>
<evidence type="ECO:0000313" key="2">
    <source>
        <dbReference type="Proteomes" id="UP000005324"/>
    </source>
</evidence>
<dbReference type="SUPFAM" id="SSF47090">
    <property type="entry name" value="PGBD-like"/>
    <property type="match status" value="1"/>
</dbReference>
<accession>D5RJ63</accession>
<sequence length="294" mass="31310">MAGHPCPETGPERNIMRPASAALLALLATLPAAAMVVVVPPALAQPAGWESTPVDPRAMPLRSRILLQDALVWSGHYNGLLDGGWGPASEEAMNRWRATRGLPPAASYPARDLLALFVQGARLREQWGWREARDPATGAVYGYPSAFLTPRPASDGEGLDFDGTLSGFGMSIRKFGDMPGGMGAVFDRVAREAGAQPSYRLDRPDRQAMTVEGPRGSAYFRFEKVNGAWVGLSVTLRNAGEQHRRIQSVVASIFSPTGRPPVPAGEATVVDVVASVANRMRRPGPAPAAPPESP</sequence>
<dbReference type="InterPro" id="IPR036365">
    <property type="entry name" value="PGBD-like_sf"/>
</dbReference>
<comment type="caution">
    <text evidence="1">The sequence shown here is derived from an EMBL/GenBank/DDBJ whole genome shotgun (WGS) entry which is preliminary data.</text>
</comment>
<reference evidence="1 2" key="1">
    <citation type="submission" date="2010-04" db="EMBL/GenBank/DDBJ databases">
        <authorList>
            <person name="Qin X."/>
            <person name="Bachman B."/>
            <person name="Battles P."/>
            <person name="Bell A."/>
            <person name="Bess C."/>
            <person name="Bickham C."/>
            <person name="Chaboub L."/>
            <person name="Chen D."/>
            <person name="Coyle M."/>
            <person name="Deiros D.R."/>
            <person name="Dinh H."/>
            <person name="Forbes L."/>
            <person name="Fowler G."/>
            <person name="Francisco L."/>
            <person name="Fu Q."/>
            <person name="Gubbala S."/>
            <person name="Hale W."/>
            <person name="Han Y."/>
            <person name="Hemphill L."/>
            <person name="Highlander S.K."/>
            <person name="Hirani K."/>
            <person name="Hogues M."/>
            <person name="Jackson L."/>
            <person name="Jakkamsetti A."/>
            <person name="Javaid M."/>
            <person name="Jiang H."/>
            <person name="Korchina V."/>
            <person name="Kovar C."/>
            <person name="Lara F."/>
            <person name="Lee S."/>
            <person name="Mata R."/>
            <person name="Mathew T."/>
            <person name="Moen C."/>
            <person name="Morales K."/>
            <person name="Munidasa M."/>
            <person name="Nazareth L."/>
            <person name="Ngo R."/>
            <person name="Nguyen L."/>
            <person name="Okwuonu G."/>
            <person name="Ongeri F."/>
            <person name="Patil S."/>
            <person name="Petrosino J."/>
            <person name="Pham C."/>
            <person name="Pham P."/>
            <person name="Pu L.-L."/>
            <person name="Puazo M."/>
            <person name="Raj R."/>
            <person name="Reid J."/>
            <person name="Rouhana J."/>
            <person name="Saada N."/>
            <person name="Shang Y."/>
            <person name="Simmons D."/>
            <person name="Thornton R."/>
            <person name="Warren J."/>
            <person name="Weissenberger G."/>
            <person name="Zhang J."/>
            <person name="Zhang L."/>
            <person name="Zhou C."/>
            <person name="Zhu D."/>
            <person name="Muzny D."/>
            <person name="Worley K."/>
            <person name="Gibbs R."/>
        </authorList>
    </citation>
    <scope>NUCLEOTIDE SEQUENCE [LARGE SCALE GENOMIC DNA]</scope>
    <source>
        <strain evidence="1 2">ATCC 49957</strain>
    </source>
</reference>
<organism evidence="1 2">
    <name type="scientific">Pseudoroseomonas cervicalis ATCC 49957</name>
    <dbReference type="NCBI Taxonomy" id="525371"/>
    <lineage>
        <taxon>Bacteria</taxon>
        <taxon>Pseudomonadati</taxon>
        <taxon>Pseudomonadota</taxon>
        <taxon>Alphaproteobacteria</taxon>
        <taxon>Acetobacterales</taxon>
        <taxon>Roseomonadaceae</taxon>
        <taxon>Roseomonas</taxon>
    </lineage>
</organism>
<evidence type="ECO:0008006" key="3">
    <source>
        <dbReference type="Google" id="ProtNLM"/>
    </source>
</evidence>
<dbReference type="EMBL" id="ADVL01000186">
    <property type="protein sequence ID" value="EFH12651.1"/>
    <property type="molecule type" value="Genomic_DNA"/>
</dbReference>
<gene>
    <name evidence="1" type="ORF">HMPREF0731_1123</name>
</gene>
<dbReference type="AlphaFoldDB" id="D5RJ63"/>
<dbReference type="Proteomes" id="UP000005324">
    <property type="component" value="Unassembled WGS sequence"/>
</dbReference>